<dbReference type="PANTHER" id="PTHR21311:SF0">
    <property type="entry name" value="CONSERVED OLIGOMERIC GOLGI COMPLEX SUBUNIT 8"/>
    <property type="match status" value="1"/>
</dbReference>
<feature type="region of interest" description="Disordered" evidence="9">
    <location>
        <begin position="405"/>
        <end position="460"/>
    </location>
</feature>
<dbReference type="GO" id="GO:0017119">
    <property type="term" value="C:Golgi transport complex"/>
    <property type="evidence" value="ECO:0007669"/>
    <property type="project" value="InterPro"/>
</dbReference>
<evidence type="ECO:0000256" key="2">
    <source>
        <dbReference type="ARBA" id="ARBA00006419"/>
    </source>
</evidence>
<dbReference type="AlphaFoldDB" id="A0A3M7F6D2"/>
<accession>A0A3M7F6D2</accession>
<dbReference type="PANTHER" id="PTHR21311">
    <property type="entry name" value="CONSERVED OLIGOMERIC GOLGI COMPLEX COMPONENT 8"/>
    <property type="match status" value="1"/>
</dbReference>
<organism evidence="10 11">
    <name type="scientific">Hortaea werneckii</name>
    <name type="common">Black yeast</name>
    <name type="synonym">Cladosporium werneckii</name>
    <dbReference type="NCBI Taxonomy" id="91943"/>
    <lineage>
        <taxon>Eukaryota</taxon>
        <taxon>Fungi</taxon>
        <taxon>Dikarya</taxon>
        <taxon>Ascomycota</taxon>
        <taxon>Pezizomycotina</taxon>
        <taxon>Dothideomycetes</taxon>
        <taxon>Dothideomycetidae</taxon>
        <taxon>Mycosphaerellales</taxon>
        <taxon>Teratosphaeriaceae</taxon>
        <taxon>Hortaea</taxon>
    </lineage>
</organism>
<sequence length="605" mass="64395">MSDLYELLAPSLDGPESPSTPLSPPNPDHVQTTTTYLNRLTTLSLSDLTSTEPASLLHAAQSHLRNLQALSKRSHKAVITSSTHLSELSTLLPTVEQQSATLHNELPQLETAATEFAQKYDRSTENAVLDRRKRAMLLSRNVDRVGDMMDLPTLLSSTVSAASASSTQQTSTASFSTSTSYASALDLHAHIKRLRALYPDSELISTISTEAAQEIDNLTSILISSLQSQNLKLAAAMRTIGWLRRVAPDLAEDDRPEGDASAASNTNRASSASVRGSSDVASKVTETDGALGSLFLVCRLQTLYRTLEALEPLRELADQETMGRKQRQQGEGGVGTKGGKSGGKQSSSSSQSYTQQRGAVAAGGGVGEGGSQTERYLKRYLEIFREQSFGVVSMYKSIFPGNLPGTTTSSSSSTTKATAATTTAPSKSTDPNDKRSNTDDPSPPNTEPEEQYPDPLHPLPSPLSSFSLHLVSLLKETLHLYLPNLTEKSARESLLTQVLYCASSLGRLGADFGMVVAEILECEGGEGEGDGDDGVTGEEDADEDRDEGEVDEEEWIQIMRKHRIQASRLEVLARGVGGGGGARKASGVGVESPPPSASPSEAVAG</sequence>
<feature type="region of interest" description="Disordered" evidence="9">
    <location>
        <begin position="523"/>
        <end position="551"/>
    </location>
</feature>
<evidence type="ECO:0000313" key="10">
    <source>
        <dbReference type="EMBL" id="RMY84071.1"/>
    </source>
</evidence>
<dbReference type="GO" id="GO:0006891">
    <property type="term" value="P:intra-Golgi vesicle-mediated transport"/>
    <property type="evidence" value="ECO:0007669"/>
    <property type="project" value="TreeGrafter"/>
</dbReference>
<comment type="similarity">
    <text evidence="2">Belongs to the COG8 family.</text>
</comment>
<dbReference type="Pfam" id="PF04124">
    <property type="entry name" value="Dor1"/>
    <property type="match status" value="2"/>
</dbReference>
<proteinExistence type="inferred from homology"/>
<feature type="region of interest" description="Disordered" evidence="9">
    <location>
        <begin position="9"/>
        <end position="31"/>
    </location>
</feature>
<feature type="compositionally biased region" description="Low complexity" evidence="9">
    <location>
        <begin position="260"/>
        <end position="273"/>
    </location>
</feature>
<dbReference type="Proteomes" id="UP000281468">
    <property type="component" value="Unassembled WGS sequence"/>
</dbReference>
<comment type="caution">
    <text evidence="10">The sequence shown here is derived from an EMBL/GenBank/DDBJ whole genome shotgun (WGS) entry which is preliminary data.</text>
</comment>
<reference evidence="10 11" key="1">
    <citation type="journal article" date="2018" name="BMC Genomics">
        <title>Genomic evidence for intraspecific hybridization in a clonal and extremely halotolerant yeast.</title>
        <authorList>
            <person name="Gostincar C."/>
            <person name="Stajich J.E."/>
            <person name="Zupancic J."/>
            <person name="Zalar P."/>
            <person name="Gunde-Cimerman N."/>
        </authorList>
    </citation>
    <scope>NUCLEOTIDE SEQUENCE [LARGE SCALE GENOMIC DNA]</scope>
    <source>
        <strain evidence="10 11">EXF-171</strain>
    </source>
</reference>
<dbReference type="GO" id="GO:0000139">
    <property type="term" value="C:Golgi membrane"/>
    <property type="evidence" value="ECO:0007669"/>
    <property type="project" value="UniProtKB-SubCell"/>
</dbReference>
<dbReference type="EMBL" id="QWIQ01000505">
    <property type="protein sequence ID" value="RMY84071.1"/>
    <property type="molecule type" value="Genomic_DNA"/>
</dbReference>
<feature type="region of interest" description="Disordered" evidence="9">
    <location>
        <begin position="252"/>
        <end position="280"/>
    </location>
</feature>
<evidence type="ECO:0000256" key="1">
    <source>
        <dbReference type="ARBA" id="ARBA00004395"/>
    </source>
</evidence>
<evidence type="ECO:0000256" key="7">
    <source>
        <dbReference type="ARBA" id="ARBA00023136"/>
    </source>
</evidence>
<evidence type="ECO:0000256" key="5">
    <source>
        <dbReference type="ARBA" id="ARBA00022927"/>
    </source>
</evidence>
<evidence type="ECO:0000313" key="11">
    <source>
        <dbReference type="Proteomes" id="UP000281468"/>
    </source>
</evidence>
<keyword evidence="4" id="KW-0813">Transport</keyword>
<gene>
    <name evidence="10" type="ORF">D0862_11512</name>
</gene>
<name>A0A3M7F6D2_HORWE</name>
<feature type="compositionally biased region" description="Gly residues" evidence="9">
    <location>
        <begin position="330"/>
        <end position="342"/>
    </location>
</feature>
<evidence type="ECO:0000256" key="6">
    <source>
        <dbReference type="ARBA" id="ARBA00023034"/>
    </source>
</evidence>
<comment type="subcellular location">
    <subcellularLocation>
        <location evidence="1">Golgi apparatus membrane</location>
        <topology evidence="1">Peripheral membrane protein</topology>
    </subcellularLocation>
</comment>
<keyword evidence="5" id="KW-0653">Protein transport</keyword>
<feature type="region of interest" description="Disordered" evidence="9">
    <location>
        <begin position="577"/>
        <end position="605"/>
    </location>
</feature>
<evidence type="ECO:0000256" key="9">
    <source>
        <dbReference type="SAM" id="MobiDB-lite"/>
    </source>
</evidence>
<feature type="region of interest" description="Disordered" evidence="9">
    <location>
        <begin position="318"/>
        <end position="371"/>
    </location>
</feature>
<evidence type="ECO:0000256" key="8">
    <source>
        <dbReference type="ARBA" id="ARBA00031347"/>
    </source>
</evidence>
<keyword evidence="7" id="KW-0472">Membrane</keyword>
<evidence type="ECO:0000256" key="3">
    <source>
        <dbReference type="ARBA" id="ARBA00020983"/>
    </source>
</evidence>
<dbReference type="InterPro" id="IPR007255">
    <property type="entry name" value="COG8"/>
</dbReference>
<dbReference type="VEuPathDB" id="FungiDB:BTJ68_09833"/>
<feature type="compositionally biased region" description="Low complexity" evidence="9">
    <location>
        <begin position="406"/>
        <end position="429"/>
    </location>
</feature>
<keyword evidence="6" id="KW-0333">Golgi apparatus</keyword>
<dbReference type="GO" id="GO:0015031">
    <property type="term" value="P:protein transport"/>
    <property type="evidence" value="ECO:0007669"/>
    <property type="project" value="UniProtKB-KW"/>
</dbReference>
<protein>
    <recommendedName>
        <fullName evidence="3">Conserved oligomeric Golgi complex subunit 8</fullName>
    </recommendedName>
    <alternativeName>
        <fullName evidence="8">Component of oligomeric Golgi complex 8</fullName>
    </alternativeName>
</protein>
<feature type="compositionally biased region" description="Gly residues" evidence="9">
    <location>
        <begin position="361"/>
        <end position="370"/>
    </location>
</feature>
<feature type="compositionally biased region" description="Low complexity" evidence="9">
    <location>
        <begin position="343"/>
        <end position="360"/>
    </location>
</feature>
<evidence type="ECO:0000256" key="4">
    <source>
        <dbReference type="ARBA" id="ARBA00022448"/>
    </source>
</evidence>